<dbReference type="SUPFAM" id="SSF55729">
    <property type="entry name" value="Acyl-CoA N-acyltransferases (Nat)"/>
    <property type="match status" value="1"/>
</dbReference>
<evidence type="ECO:0000256" key="1">
    <source>
        <dbReference type="SAM" id="Coils"/>
    </source>
</evidence>
<reference evidence="4 5" key="2">
    <citation type="submission" date="2024-07" db="EMBL/GenBank/DDBJ databases">
        <authorList>
            <person name="Akdeniz Z."/>
        </authorList>
    </citation>
    <scope>NUCLEOTIDE SEQUENCE [LARGE SCALE GENOMIC DNA]</scope>
</reference>
<comment type="caution">
    <text evidence="3">The sequence shown here is derived from an EMBL/GenBank/DDBJ whole genome shotgun (WGS) entry which is preliminary data.</text>
</comment>
<organism evidence="3">
    <name type="scientific">Hexamita inflata</name>
    <dbReference type="NCBI Taxonomy" id="28002"/>
    <lineage>
        <taxon>Eukaryota</taxon>
        <taxon>Metamonada</taxon>
        <taxon>Diplomonadida</taxon>
        <taxon>Hexamitidae</taxon>
        <taxon>Hexamitinae</taxon>
        <taxon>Hexamita</taxon>
    </lineage>
</organism>
<name>A0AA86U521_9EUKA</name>
<dbReference type="AlphaFoldDB" id="A0AA86U521"/>
<gene>
    <name evidence="4" type="ORF">HINF_LOCUS25350</name>
    <name evidence="3" type="ORF">HINF_LOCUS28814</name>
</gene>
<evidence type="ECO:0000313" key="4">
    <source>
        <dbReference type="EMBL" id="CAL6016107.1"/>
    </source>
</evidence>
<dbReference type="Proteomes" id="UP001642409">
    <property type="component" value="Unassembled WGS sequence"/>
</dbReference>
<evidence type="ECO:0000313" key="3">
    <source>
        <dbReference type="EMBL" id="CAI9941169.1"/>
    </source>
</evidence>
<dbReference type="GO" id="GO:0016747">
    <property type="term" value="F:acyltransferase activity, transferring groups other than amino-acyl groups"/>
    <property type="evidence" value="ECO:0007669"/>
    <property type="project" value="InterPro"/>
</dbReference>
<dbReference type="Pfam" id="PF00583">
    <property type="entry name" value="Acetyltransf_1"/>
    <property type="match status" value="1"/>
</dbReference>
<dbReference type="InterPro" id="IPR000182">
    <property type="entry name" value="GNAT_dom"/>
</dbReference>
<dbReference type="InterPro" id="IPR016181">
    <property type="entry name" value="Acyl_CoA_acyltransferase"/>
</dbReference>
<keyword evidence="5" id="KW-1185">Reference proteome</keyword>
<dbReference type="CDD" id="cd04301">
    <property type="entry name" value="NAT_SF"/>
    <property type="match status" value="1"/>
</dbReference>
<accession>A0AA86U521</accession>
<dbReference type="Gene3D" id="3.40.630.30">
    <property type="match status" value="1"/>
</dbReference>
<reference evidence="3" key="1">
    <citation type="submission" date="2023-06" db="EMBL/GenBank/DDBJ databases">
        <authorList>
            <person name="Kurt Z."/>
        </authorList>
    </citation>
    <scope>NUCLEOTIDE SEQUENCE</scope>
</reference>
<sequence>MQDNEILLTDEQTNIIRNMQISFYQEDYNTIMNWISDLFQMNNINSVFQSRKLSMDQFLFILSCFNHQQSEQWGRLYSFLIDMKPELKEQCQQDNKIKIAQIRIISEQLGVQTDIEGKLDKQVVQQLQTHLESSLTIANNKFINKDLQVISQNNNQQQRDIKIRNEISSDYRKVEEITREAFWNLYCPGCAEHLVLHNLRKHEDFIKELSFVIEVDGEISGSIHYSKCKIVTKDGQNYDSISFGPVCIVPKLHRKGLGRTLIEYSMQAAKQLGYTSIFIGGYPYHYHTYGFIGTKKYGIALSDGNYYIGIMALPLCQGALNNVSGTINFSEIMVQPDQNELNEFDNEFPYKEKKVEICQQQFEKAVSEQDTNDYEKQFALFEAVKAYVQNHLEIAYYYAFQMREDIINQSESNINQYKEIIQESLEQMQIMNSRILNCLINSKQTTNMKKMALITYLFSTQSIK</sequence>
<dbReference type="EMBL" id="CAXDID020000075">
    <property type="protein sequence ID" value="CAL6016107.1"/>
    <property type="molecule type" value="Genomic_DNA"/>
</dbReference>
<feature type="domain" description="N-acetyltransferase" evidence="2">
    <location>
        <begin position="161"/>
        <end position="316"/>
    </location>
</feature>
<evidence type="ECO:0000313" key="5">
    <source>
        <dbReference type="Proteomes" id="UP001642409"/>
    </source>
</evidence>
<protein>
    <recommendedName>
        <fullName evidence="2">N-acetyltransferase domain-containing protein</fullName>
    </recommendedName>
</protein>
<feature type="coiled-coil region" evidence="1">
    <location>
        <begin position="407"/>
        <end position="434"/>
    </location>
</feature>
<dbReference type="EMBL" id="CATOUU010000687">
    <property type="protein sequence ID" value="CAI9941169.1"/>
    <property type="molecule type" value="Genomic_DNA"/>
</dbReference>
<keyword evidence="1" id="KW-0175">Coiled coil</keyword>
<dbReference type="PROSITE" id="PS51186">
    <property type="entry name" value="GNAT"/>
    <property type="match status" value="1"/>
</dbReference>
<evidence type="ECO:0000259" key="2">
    <source>
        <dbReference type="PROSITE" id="PS51186"/>
    </source>
</evidence>
<proteinExistence type="predicted"/>